<feature type="transmembrane region" description="Helical" evidence="1">
    <location>
        <begin position="101"/>
        <end position="126"/>
    </location>
</feature>
<evidence type="ECO:0000313" key="3">
    <source>
        <dbReference type="Proteomes" id="UP000178606"/>
    </source>
</evidence>
<gene>
    <name evidence="2" type="ORF">A3F84_14115</name>
</gene>
<keyword evidence="1" id="KW-0472">Membrane</keyword>
<proteinExistence type="predicted"/>
<evidence type="ECO:0000313" key="2">
    <source>
        <dbReference type="EMBL" id="OGG53118.1"/>
    </source>
</evidence>
<comment type="caution">
    <text evidence="2">The sequence shown here is derived from an EMBL/GenBank/DDBJ whole genome shotgun (WGS) entry which is preliminary data.</text>
</comment>
<reference evidence="2 3" key="1">
    <citation type="journal article" date="2016" name="Nat. Commun.">
        <title>Thousands of microbial genomes shed light on interconnected biogeochemical processes in an aquifer system.</title>
        <authorList>
            <person name="Anantharaman K."/>
            <person name="Brown C.T."/>
            <person name="Hug L.A."/>
            <person name="Sharon I."/>
            <person name="Castelle C.J."/>
            <person name="Probst A.J."/>
            <person name="Thomas B.C."/>
            <person name="Singh A."/>
            <person name="Wilkins M.J."/>
            <person name="Karaoz U."/>
            <person name="Brodie E.L."/>
            <person name="Williams K.H."/>
            <person name="Hubbard S.S."/>
            <person name="Banfield J.F."/>
        </authorList>
    </citation>
    <scope>NUCLEOTIDE SEQUENCE [LARGE SCALE GENOMIC DNA]</scope>
    <source>
        <strain evidence="3">RIFCSPLOWO2_12_FULL_64_10</strain>
    </source>
</reference>
<dbReference type="EMBL" id="MFKF01000127">
    <property type="protein sequence ID" value="OGG53118.1"/>
    <property type="molecule type" value="Genomic_DNA"/>
</dbReference>
<dbReference type="AlphaFoldDB" id="A0A1F6CVC1"/>
<feature type="transmembrane region" description="Helical" evidence="1">
    <location>
        <begin position="171"/>
        <end position="192"/>
    </location>
</feature>
<feature type="transmembrane region" description="Helical" evidence="1">
    <location>
        <begin position="55"/>
        <end position="80"/>
    </location>
</feature>
<keyword evidence="1" id="KW-1133">Transmembrane helix</keyword>
<evidence type="ECO:0008006" key="4">
    <source>
        <dbReference type="Google" id="ProtNLM"/>
    </source>
</evidence>
<sequence length="255" mass="26729">MTALLRHLFFQTYDHLGSLIVLNLVWAVLNLPWCLAACLLFPLASLHPRGGEVGLGAAVSAAAVCIGLISPPTAALLNAVREADLGLGGRVRVFLRAFRRRFWAAQAVGLLLAGAAGLLALNFSYYAGLGGPWRPVGWVLLGIVLWAGVGLLTVAPMWVEAAAQTGRVREGFLAAAGLVLSRPGLCLGASAVAGLLLLAGAATGVGLFLGVVSVVGLWVVLSHEALSSARKGCDLSASRRLRELWRPWEWKEPGA</sequence>
<keyword evidence="1" id="KW-0812">Transmembrane</keyword>
<feature type="transmembrane region" description="Helical" evidence="1">
    <location>
        <begin position="198"/>
        <end position="221"/>
    </location>
</feature>
<name>A0A1F6CVC1_HANXR</name>
<dbReference type="Proteomes" id="UP000178606">
    <property type="component" value="Unassembled WGS sequence"/>
</dbReference>
<feature type="transmembrane region" description="Helical" evidence="1">
    <location>
        <begin position="20"/>
        <end position="43"/>
    </location>
</feature>
<feature type="transmembrane region" description="Helical" evidence="1">
    <location>
        <begin position="138"/>
        <end position="159"/>
    </location>
</feature>
<evidence type="ECO:0000256" key="1">
    <source>
        <dbReference type="SAM" id="Phobius"/>
    </source>
</evidence>
<organism evidence="2 3">
    <name type="scientific">Handelsmanbacteria sp. (strain RIFCSPLOWO2_12_FULL_64_10)</name>
    <dbReference type="NCBI Taxonomy" id="1817868"/>
    <lineage>
        <taxon>Bacteria</taxon>
        <taxon>Candidatus Handelsmaniibacteriota</taxon>
    </lineage>
</organism>
<accession>A0A1F6CVC1</accession>
<protein>
    <recommendedName>
        <fullName evidence="4">DUF624 domain-containing protein</fullName>
    </recommendedName>
</protein>
<dbReference type="Pfam" id="PF04854">
    <property type="entry name" value="DUF624"/>
    <property type="match status" value="1"/>
</dbReference>
<dbReference type="InterPro" id="IPR006938">
    <property type="entry name" value="DUF624"/>
</dbReference>